<accession>A0A0Q3G2E3</accession>
<evidence type="ECO:0000313" key="3">
    <source>
        <dbReference type="EMBL" id="KQK04733.2"/>
    </source>
</evidence>
<dbReference type="AlphaFoldDB" id="A0A0Q3G2E3"/>
<reference evidence="3" key="2">
    <citation type="submission" date="2017-06" db="EMBL/GenBank/DDBJ databases">
        <title>WGS assembly of Brachypodium distachyon.</title>
        <authorList>
            <consortium name="The International Brachypodium Initiative"/>
            <person name="Lucas S."/>
            <person name="Harmon-Smith M."/>
            <person name="Lail K."/>
            <person name="Tice H."/>
            <person name="Grimwood J."/>
            <person name="Bruce D."/>
            <person name="Barry K."/>
            <person name="Shu S."/>
            <person name="Lindquist E."/>
            <person name="Wang M."/>
            <person name="Pitluck S."/>
            <person name="Vogel J.P."/>
            <person name="Garvin D.F."/>
            <person name="Mockler T.C."/>
            <person name="Schmutz J."/>
            <person name="Rokhsar D."/>
            <person name="Bevan M.W."/>
        </authorList>
    </citation>
    <scope>NUCLEOTIDE SEQUENCE</scope>
    <source>
        <strain evidence="3">Bd21</strain>
    </source>
</reference>
<dbReference type="EnsemblPlants" id="KQK04733">
    <property type="protein sequence ID" value="KQK04733"/>
    <property type="gene ID" value="BRADI_2g15595v3"/>
</dbReference>
<dbReference type="Gramene" id="KQK04733">
    <property type="protein sequence ID" value="KQK04733"/>
    <property type="gene ID" value="BRADI_2g15595v3"/>
</dbReference>
<evidence type="ECO:0000313" key="4">
    <source>
        <dbReference type="EnsemblPlants" id="KQK04733"/>
    </source>
</evidence>
<reference evidence="4" key="3">
    <citation type="submission" date="2018-08" db="UniProtKB">
        <authorList>
            <consortium name="EnsemblPlants"/>
        </authorList>
    </citation>
    <scope>IDENTIFICATION</scope>
    <source>
        <strain evidence="4">cv. Bd21</strain>
    </source>
</reference>
<keyword evidence="5" id="KW-1185">Reference proteome</keyword>
<evidence type="ECO:0000313" key="5">
    <source>
        <dbReference type="Proteomes" id="UP000008810"/>
    </source>
</evidence>
<organism evidence="3">
    <name type="scientific">Brachypodium distachyon</name>
    <name type="common">Purple false brome</name>
    <name type="synonym">Trachynia distachya</name>
    <dbReference type="NCBI Taxonomy" id="15368"/>
    <lineage>
        <taxon>Eukaryota</taxon>
        <taxon>Viridiplantae</taxon>
        <taxon>Streptophyta</taxon>
        <taxon>Embryophyta</taxon>
        <taxon>Tracheophyta</taxon>
        <taxon>Spermatophyta</taxon>
        <taxon>Magnoliopsida</taxon>
        <taxon>Liliopsida</taxon>
        <taxon>Poales</taxon>
        <taxon>Poaceae</taxon>
        <taxon>BOP clade</taxon>
        <taxon>Pooideae</taxon>
        <taxon>Stipodae</taxon>
        <taxon>Brachypodieae</taxon>
        <taxon>Brachypodium</taxon>
    </lineage>
</organism>
<dbReference type="PANTHER" id="PTHR33110">
    <property type="entry name" value="F-BOX/KELCH-REPEAT PROTEIN-RELATED"/>
    <property type="match status" value="1"/>
</dbReference>
<evidence type="ECO:0000256" key="1">
    <source>
        <dbReference type="SAM" id="MobiDB-lite"/>
    </source>
</evidence>
<feature type="domain" description="KIB1-4 beta-propeller" evidence="2">
    <location>
        <begin position="142"/>
        <end position="421"/>
    </location>
</feature>
<protein>
    <recommendedName>
        <fullName evidence="2">KIB1-4 beta-propeller domain-containing protein</fullName>
    </recommendedName>
</protein>
<dbReference type="RefSeq" id="XP_024315905.1">
    <property type="nucleotide sequence ID" value="XM_024460137.1"/>
</dbReference>
<dbReference type="CDD" id="cd09917">
    <property type="entry name" value="F-box_SF"/>
    <property type="match status" value="1"/>
</dbReference>
<proteinExistence type="predicted"/>
<feature type="region of interest" description="Disordered" evidence="1">
    <location>
        <begin position="1"/>
        <end position="33"/>
    </location>
</feature>
<dbReference type="PANTHER" id="PTHR33110:SF83">
    <property type="entry name" value="DUF295 DOMAIN-CONTAINING PROTEIN"/>
    <property type="match status" value="1"/>
</dbReference>
<evidence type="ECO:0000259" key="2">
    <source>
        <dbReference type="Pfam" id="PF03478"/>
    </source>
</evidence>
<name>A0A0Q3G2E3_BRADI</name>
<dbReference type="EMBL" id="CM000881">
    <property type="protein sequence ID" value="KQK04733.2"/>
    <property type="molecule type" value="Genomic_DNA"/>
</dbReference>
<dbReference type="OrthoDB" id="642536at2759"/>
<dbReference type="InterPro" id="IPR005174">
    <property type="entry name" value="KIB1-4_b-propeller"/>
</dbReference>
<feature type="compositionally biased region" description="Low complexity" evidence="1">
    <location>
        <begin position="14"/>
        <end position="24"/>
    </location>
</feature>
<dbReference type="Proteomes" id="UP000008810">
    <property type="component" value="Chromosome 2"/>
</dbReference>
<dbReference type="GeneID" id="112271121"/>
<sequence length="466" mass="52713">MGALRSTNPRRRAASSNRLRSSSSEMNKDGEQDSTVLDLAAARGEAACAGVALAAAATEMNGEMTPQSYSPWQVFNLDWGITVFSHLPFPTDRIHLSCVNKHWNGIFANHCRPLPVPRQLPWLVLPSFSDQPLFHATLGGNTHVLGLPSYIRQNGRFCGSFPGGWLFVTVDGDNLLFNICTRQRIELPTLMERRVEGESEMLCVRVEAAVLSGPPAPPYTVGAVVKAEENNTDWIAYWNPSKLYWTEVAPAVATGKEARGLGVKDIAYHQGTFHFLSDDESVHKPVLPLINSMRASMLTVKVAQRDDFLHDAQENERKITRRYLVDTGEQLLMIIKYSHSCVPTVPTAVIRLFRLVDEESDYDSDDPCYEVKLKWEEDTDDWRTPGRQLIFIGPACSRVFDGRNFDELDAKIFFYDDRHVKENDRYVRDDMGTITPIDLILKKWPPANGKSIEPTSDRFPPIWWYH</sequence>
<gene>
    <name evidence="4" type="primary">LOC112271121</name>
    <name evidence="3" type="ORF">BRADI_2g15595v3</name>
</gene>
<dbReference type="Pfam" id="PF03478">
    <property type="entry name" value="Beta-prop_KIB1-4"/>
    <property type="match status" value="1"/>
</dbReference>
<reference evidence="3 4" key="1">
    <citation type="journal article" date="2010" name="Nature">
        <title>Genome sequencing and analysis of the model grass Brachypodium distachyon.</title>
        <authorList>
            <consortium name="International Brachypodium Initiative"/>
        </authorList>
    </citation>
    <scope>NUCLEOTIDE SEQUENCE [LARGE SCALE GENOMIC DNA]</scope>
    <source>
        <strain evidence="3">Bd21</strain>
        <strain evidence="4">cv. Bd21</strain>
    </source>
</reference>